<name>A0A8X7S1B4_BRACI</name>
<dbReference type="Gene3D" id="1.10.287.4070">
    <property type="match status" value="1"/>
</dbReference>
<dbReference type="InterPro" id="IPR036070">
    <property type="entry name" value="Nop_dom_sf"/>
</dbReference>
<dbReference type="PANTHER" id="PTHR13904:SF4">
    <property type="entry name" value="NOP DOMAIN-CONTAINING PROTEIN"/>
    <property type="match status" value="1"/>
</dbReference>
<keyword evidence="8" id="KW-0687">Ribonucleoprotein</keyword>
<comment type="subcellular location">
    <subcellularLocation>
        <location evidence="1">Nucleus</location>
    </subcellularLocation>
</comment>
<dbReference type="InterPro" id="IPR027105">
    <property type="entry name" value="Prp31"/>
</dbReference>
<accession>A0A8X7S1B4</accession>
<comment type="similarity">
    <text evidence="2">Belongs to the PRP31 family.</text>
</comment>
<organism evidence="10 11">
    <name type="scientific">Brassica carinata</name>
    <name type="common">Ethiopian mustard</name>
    <name type="synonym">Abyssinian cabbage</name>
    <dbReference type="NCBI Taxonomy" id="52824"/>
    <lineage>
        <taxon>Eukaryota</taxon>
        <taxon>Viridiplantae</taxon>
        <taxon>Streptophyta</taxon>
        <taxon>Embryophyta</taxon>
        <taxon>Tracheophyta</taxon>
        <taxon>Spermatophyta</taxon>
        <taxon>Magnoliopsida</taxon>
        <taxon>eudicotyledons</taxon>
        <taxon>Gunneridae</taxon>
        <taxon>Pentapetalae</taxon>
        <taxon>rosids</taxon>
        <taxon>malvids</taxon>
        <taxon>Brassicales</taxon>
        <taxon>Brassicaceae</taxon>
        <taxon>Brassiceae</taxon>
        <taxon>Brassica</taxon>
    </lineage>
</organism>
<dbReference type="GO" id="GO:0000244">
    <property type="term" value="P:spliceosomal tri-snRNP complex assembly"/>
    <property type="evidence" value="ECO:0007669"/>
    <property type="project" value="InterPro"/>
</dbReference>
<dbReference type="GO" id="GO:0003723">
    <property type="term" value="F:RNA binding"/>
    <property type="evidence" value="ECO:0007669"/>
    <property type="project" value="UniProtKB-KW"/>
</dbReference>
<evidence type="ECO:0000256" key="4">
    <source>
        <dbReference type="ARBA" id="ARBA00022728"/>
    </source>
</evidence>
<evidence type="ECO:0000256" key="3">
    <source>
        <dbReference type="ARBA" id="ARBA00022664"/>
    </source>
</evidence>
<dbReference type="GO" id="GO:0005687">
    <property type="term" value="C:U4 snRNP"/>
    <property type="evidence" value="ECO:0007669"/>
    <property type="project" value="TreeGrafter"/>
</dbReference>
<evidence type="ECO:0000259" key="9">
    <source>
        <dbReference type="PROSITE" id="PS51358"/>
    </source>
</evidence>
<dbReference type="InterPro" id="IPR042239">
    <property type="entry name" value="Nop_C"/>
</dbReference>
<evidence type="ECO:0000313" key="11">
    <source>
        <dbReference type="Proteomes" id="UP000886595"/>
    </source>
</evidence>
<keyword evidence="11" id="KW-1185">Reference proteome</keyword>
<evidence type="ECO:0000313" key="10">
    <source>
        <dbReference type="EMBL" id="KAG2297822.1"/>
    </source>
</evidence>
<dbReference type="SUPFAM" id="SSF89124">
    <property type="entry name" value="Nop domain"/>
    <property type="match status" value="1"/>
</dbReference>
<sequence>MCKVDEALLGDRAMTSEDDDPEYKLIVDCNQLSVDIENEIVKVHGFIRCKYRLRFPELESLVHHATKYASVVKQIGDEKDLTLVPLKGLSASTIVSVLLTASTTKGKPLPEDVLQKTLEACDQVCDLDSALKKILGFFETKMGCIAPNLSAIVGSAVAAKLMATAGGLSGLAKMPSCNVQVLGQKRKNLDGFSTAAASIYLEQTEIFQSTPPGLKKQAVKLLAGKSTLAARIDASRGDPSGTNGRSLREEIQKKDLQVKQKLNYYLMTFLLFN</sequence>
<dbReference type="Pfam" id="PF01798">
    <property type="entry name" value="Nop"/>
    <property type="match status" value="1"/>
</dbReference>
<dbReference type="Gene3D" id="1.10.246.90">
    <property type="entry name" value="Nop domain"/>
    <property type="match status" value="1"/>
</dbReference>
<dbReference type="AlphaFoldDB" id="A0A8X7S1B4"/>
<dbReference type="Proteomes" id="UP000886595">
    <property type="component" value="Unassembled WGS sequence"/>
</dbReference>
<proteinExistence type="inferred from homology"/>
<dbReference type="GO" id="GO:0046540">
    <property type="term" value="C:U4/U6 x U5 tri-snRNP complex"/>
    <property type="evidence" value="ECO:0007669"/>
    <property type="project" value="InterPro"/>
</dbReference>
<dbReference type="OrthoDB" id="4771285at2759"/>
<feature type="domain" description="Nop" evidence="9">
    <location>
        <begin position="145"/>
        <end position="260"/>
    </location>
</feature>
<dbReference type="GO" id="GO:0071011">
    <property type="term" value="C:precatalytic spliceosome"/>
    <property type="evidence" value="ECO:0007669"/>
    <property type="project" value="TreeGrafter"/>
</dbReference>
<comment type="caution">
    <text evidence="10">The sequence shown here is derived from an EMBL/GenBank/DDBJ whole genome shotgun (WGS) entry which is preliminary data.</text>
</comment>
<dbReference type="PROSITE" id="PS51358">
    <property type="entry name" value="NOP"/>
    <property type="match status" value="1"/>
</dbReference>
<evidence type="ECO:0000256" key="1">
    <source>
        <dbReference type="ARBA" id="ARBA00004123"/>
    </source>
</evidence>
<keyword evidence="6" id="KW-0508">mRNA splicing</keyword>
<keyword evidence="4" id="KW-0747">Spliceosome</keyword>
<evidence type="ECO:0000256" key="6">
    <source>
        <dbReference type="ARBA" id="ARBA00023187"/>
    </source>
</evidence>
<keyword evidence="3" id="KW-0507">mRNA processing</keyword>
<dbReference type="PANTHER" id="PTHR13904">
    <property type="entry name" value="PRE-MRNA SPLICING FACTOR PRP31"/>
    <property type="match status" value="1"/>
</dbReference>
<protein>
    <recommendedName>
        <fullName evidence="9">Nop domain-containing protein</fullName>
    </recommendedName>
</protein>
<evidence type="ECO:0000256" key="2">
    <source>
        <dbReference type="ARBA" id="ARBA00005572"/>
    </source>
</evidence>
<gene>
    <name evidence="10" type="ORF">Bca52824_034294</name>
</gene>
<dbReference type="InterPro" id="IPR002687">
    <property type="entry name" value="Nop_dom"/>
</dbReference>
<dbReference type="EMBL" id="JAAMPC010000008">
    <property type="protein sequence ID" value="KAG2297822.1"/>
    <property type="molecule type" value="Genomic_DNA"/>
</dbReference>
<reference evidence="10 11" key="1">
    <citation type="submission" date="2020-02" db="EMBL/GenBank/DDBJ databases">
        <authorList>
            <person name="Ma Q."/>
            <person name="Huang Y."/>
            <person name="Song X."/>
            <person name="Pei D."/>
        </authorList>
    </citation>
    <scope>NUCLEOTIDE SEQUENCE [LARGE SCALE GENOMIC DNA]</scope>
    <source>
        <strain evidence="10">Sxm20200214</strain>
        <tissue evidence="10">Leaf</tissue>
    </source>
</reference>
<evidence type="ECO:0000256" key="7">
    <source>
        <dbReference type="ARBA" id="ARBA00023242"/>
    </source>
</evidence>
<evidence type="ECO:0000256" key="5">
    <source>
        <dbReference type="ARBA" id="ARBA00022884"/>
    </source>
</evidence>
<dbReference type="SMART" id="SM00931">
    <property type="entry name" value="NOSIC"/>
    <property type="match status" value="1"/>
</dbReference>
<evidence type="ECO:0000256" key="8">
    <source>
        <dbReference type="ARBA" id="ARBA00023274"/>
    </source>
</evidence>
<dbReference type="InterPro" id="IPR012976">
    <property type="entry name" value="NOSIC"/>
</dbReference>
<keyword evidence="7" id="KW-0539">Nucleus</keyword>
<keyword evidence="5" id="KW-0694">RNA-binding</keyword>
<dbReference type="FunFam" id="1.10.246.90:FF:000002">
    <property type="entry name" value="U4/U6 small nuclear ribonucleoprotein Prp31"/>
    <property type="match status" value="1"/>
</dbReference>
<dbReference type="FunFam" id="1.10.287.4070:FF:000003">
    <property type="entry name" value="U4/U6 small nuclear ribonucleoprotein PRP31"/>
    <property type="match status" value="1"/>
</dbReference>